<dbReference type="EMBL" id="CP015636">
    <property type="protein sequence ID" value="ANF34629.1"/>
    <property type="molecule type" value="Genomic_DNA"/>
</dbReference>
<proteinExistence type="predicted"/>
<geneLocation type="plasmid" evidence="1 2">
    <name>lp48</name>
</geneLocation>
<gene>
    <name evidence="1" type="ORF">A7978_05110</name>
</gene>
<dbReference type="RefSeq" id="WP_119024542.1">
    <property type="nucleotide sequence ID" value="NZ_CP015636.1"/>
</dbReference>
<evidence type="ECO:0000313" key="2">
    <source>
        <dbReference type="Proteomes" id="UP000264231"/>
    </source>
</evidence>
<keyword evidence="1" id="KW-0614">Plasmid</keyword>
<protein>
    <submittedName>
        <fullName evidence="1">Uncharacterized protein</fullName>
    </submittedName>
</protein>
<name>A0A172XDI8_BORTU</name>
<organism evidence="1 2">
    <name type="scientific">Borrelia turicatae</name>
    <dbReference type="NCBI Taxonomy" id="142"/>
    <lineage>
        <taxon>Bacteria</taxon>
        <taxon>Pseudomonadati</taxon>
        <taxon>Spirochaetota</taxon>
        <taxon>Spirochaetia</taxon>
        <taxon>Spirochaetales</taxon>
        <taxon>Borreliaceae</taxon>
        <taxon>Borrelia</taxon>
    </lineage>
</organism>
<accession>A0A172XDI8</accession>
<evidence type="ECO:0000313" key="1">
    <source>
        <dbReference type="EMBL" id="ANF34629.1"/>
    </source>
</evidence>
<dbReference type="Proteomes" id="UP000264231">
    <property type="component" value="Plasmid lp48"/>
</dbReference>
<sequence>MSHKVKVAPIKLISNKFTKITTLIEPFATSKLSIMDYSSKSAISDIYKYKRDGKSDDDSLDSLSASIYVIDFGYSYS</sequence>
<reference evidence="1 2" key="1">
    <citation type="submission" date="2016-05" db="EMBL/GenBank/DDBJ databases">
        <title>Chromosome and linear plasmid sequence of a 2015 human isolate of tick-borne relapsing fever spirochete, Borrelia turicatae.</title>
        <authorList>
            <person name="Kingry L.C."/>
            <person name="Dhwani B."/>
            <person name="Replogle A."/>
            <person name="Sexton C."/>
            <person name="Rowe L."/>
            <person name="Stermole B.M."/>
            <person name="Christensen A.M."/>
            <person name="Schriefer M.E."/>
        </authorList>
    </citation>
    <scope>NUCLEOTIDE SEQUENCE [LARGE SCALE GENOMIC DNA]</scope>
    <source>
        <strain evidence="1 2">BTE5EL</strain>
        <plasmid evidence="1 2">lp48</plasmid>
    </source>
</reference>
<dbReference type="AlphaFoldDB" id="A0A172XDI8"/>